<dbReference type="InterPro" id="IPR042070">
    <property type="entry name" value="PucR_C-HTH_sf"/>
</dbReference>
<proteinExistence type="predicted"/>
<feature type="domain" description="PucR C-terminal helix-turn-helix" evidence="1">
    <location>
        <begin position="231"/>
        <end position="287"/>
    </location>
</feature>
<dbReference type="InterPro" id="IPR025736">
    <property type="entry name" value="PucR_C-HTH_dom"/>
</dbReference>
<dbReference type="PANTHER" id="PTHR33744">
    <property type="entry name" value="CARBOHYDRATE DIACID REGULATOR"/>
    <property type="match status" value="1"/>
</dbReference>
<keyword evidence="3" id="KW-1185">Reference proteome</keyword>
<protein>
    <submittedName>
        <fullName evidence="2">PucR family transcriptional regulator</fullName>
    </submittedName>
</protein>
<dbReference type="Proteomes" id="UP001596549">
    <property type="component" value="Unassembled WGS sequence"/>
</dbReference>
<dbReference type="Pfam" id="PF13556">
    <property type="entry name" value="HTH_30"/>
    <property type="match status" value="1"/>
</dbReference>
<evidence type="ECO:0000259" key="1">
    <source>
        <dbReference type="Pfam" id="PF13556"/>
    </source>
</evidence>
<dbReference type="PANTHER" id="PTHR33744:SF15">
    <property type="entry name" value="CARBOHYDRATE DIACID REGULATOR"/>
    <property type="match status" value="1"/>
</dbReference>
<evidence type="ECO:0000313" key="2">
    <source>
        <dbReference type="EMBL" id="MFC7372885.1"/>
    </source>
</evidence>
<dbReference type="InterPro" id="IPR051448">
    <property type="entry name" value="CdaR-like_regulators"/>
</dbReference>
<accession>A0ABW2NU80</accession>
<organism evidence="2 3">
    <name type="scientific">Fictibacillus iocasae</name>
    <dbReference type="NCBI Taxonomy" id="2715437"/>
    <lineage>
        <taxon>Bacteria</taxon>
        <taxon>Bacillati</taxon>
        <taxon>Bacillota</taxon>
        <taxon>Bacilli</taxon>
        <taxon>Bacillales</taxon>
        <taxon>Fictibacillaceae</taxon>
        <taxon>Fictibacillus</taxon>
    </lineage>
</organism>
<dbReference type="EMBL" id="JBHTCP010000048">
    <property type="protein sequence ID" value="MFC7372885.1"/>
    <property type="molecule type" value="Genomic_DNA"/>
</dbReference>
<dbReference type="RefSeq" id="WP_379750451.1">
    <property type="nucleotide sequence ID" value="NZ_JBHTCP010000048.1"/>
</dbReference>
<sequence>MLEQLQKHYAGKIVTSLDDSDAQHTWLKTPTGEKFAIDLDSLTKSEASLLLSLCQLDQNDSVLTHHENQWHQVLFNNRPYEGKGSFRFLHFFFKQHLQEPAAFRQAIEGLFSRSSVFVLHPDQKSGVIIEQEISDCDEEAYSGFKELVTSDLYMDVQLFAGIWHQDSADPAAVFQSERGAFQSSTSMLPPKDVYALSDIIPYLLLNGAAPYTKQMLSSILPEEILQDKEMVQSIKIYIESGFNISVAAKKLYIHRNSLQYRVDRFAERTGIDVRQFQEALPVYFALL</sequence>
<name>A0ABW2NU80_9BACL</name>
<dbReference type="Gene3D" id="1.10.10.2840">
    <property type="entry name" value="PucR C-terminal helix-turn-helix domain"/>
    <property type="match status" value="1"/>
</dbReference>
<comment type="caution">
    <text evidence="2">The sequence shown here is derived from an EMBL/GenBank/DDBJ whole genome shotgun (WGS) entry which is preliminary data.</text>
</comment>
<reference evidence="3" key="1">
    <citation type="journal article" date="2019" name="Int. J. Syst. Evol. Microbiol.">
        <title>The Global Catalogue of Microorganisms (GCM) 10K type strain sequencing project: providing services to taxonomists for standard genome sequencing and annotation.</title>
        <authorList>
            <consortium name="The Broad Institute Genomics Platform"/>
            <consortium name="The Broad Institute Genome Sequencing Center for Infectious Disease"/>
            <person name="Wu L."/>
            <person name="Ma J."/>
        </authorList>
    </citation>
    <scope>NUCLEOTIDE SEQUENCE [LARGE SCALE GENOMIC DNA]</scope>
    <source>
        <strain evidence="3">NBRC 106396</strain>
    </source>
</reference>
<gene>
    <name evidence="2" type="ORF">ACFQPF_14605</name>
</gene>
<evidence type="ECO:0000313" key="3">
    <source>
        <dbReference type="Proteomes" id="UP001596549"/>
    </source>
</evidence>